<reference evidence="1 2" key="1">
    <citation type="submission" date="2015-10" db="EMBL/GenBank/DDBJ databases">
        <title>Genome analyses suggest a sexual origin of heterokaryosis in a supposedly ancient asexual fungus.</title>
        <authorList>
            <person name="Ropars J."/>
            <person name="Sedzielewska K."/>
            <person name="Noel J."/>
            <person name="Charron P."/>
            <person name="Farinelli L."/>
            <person name="Marton T."/>
            <person name="Kruger M."/>
            <person name="Pelin A."/>
            <person name="Brachmann A."/>
            <person name="Corradi N."/>
        </authorList>
    </citation>
    <scope>NUCLEOTIDE SEQUENCE [LARGE SCALE GENOMIC DNA]</scope>
    <source>
        <strain evidence="1 2">A4</strain>
    </source>
</reference>
<evidence type="ECO:0000313" key="2">
    <source>
        <dbReference type="Proteomes" id="UP000234323"/>
    </source>
</evidence>
<keyword evidence="2" id="KW-1185">Reference proteome</keyword>
<gene>
    <name evidence="1" type="ORF">RhiirA4_452586</name>
</gene>
<accession>A0A2I1FYF9</accession>
<name>A0A2I1FYF9_9GLOM</name>
<proteinExistence type="predicted"/>
<evidence type="ECO:0000313" key="1">
    <source>
        <dbReference type="EMBL" id="PKY39405.1"/>
    </source>
</evidence>
<dbReference type="AlphaFoldDB" id="A0A2I1FYF9"/>
<comment type="caution">
    <text evidence="1">The sequence shown here is derived from an EMBL/GenBank/DDBJ whole genome shotgun (WGS) entry which is preliminary data.</text>
</comment>
<sequence length="102" mass="12156">MVKKNKKALHKFSSFQSAVSLNLDKDNAQAKAFYYHEKVKEYLRKDEKALTDNIIKYCFAKIEKLKNDIIVNQKYDYIKFFMKFALIDINEIDKEKIVLQVL</sequence>
<dbReference type="EMBL" id="LLXI01000061">
    <property type="protein sequence ID" value="PKY39405.1"/>
    <property type="molecule type" value="Genomic_DNA"/>
</dbReference>
<dbReference type="Proteomes" id="UP000234323">
    <property type="component" value="Unassembled WGS sequence"/>
</dbReference>
<protein>
    <submittedName>
        <fullName evidence="1">Uncharacterized protein</fullName>
    </submittedName>
</protein>
<organism evidence="1 2">
    <name type="scientific">Rhizophagus irregularis</name>
    <dbReference type="NCBI Taxonomy" id="588596"/>
    <lineage>
        <taxon>Eukaryota</taxon>
        <taxon>Fungi</taxon>
        <taxon>Fungi incertae sedis</taxon>
        <taxon>Mucoromycota</taxon>
        <taxon>Glomeromycotina</taxon>
        <taxon>Glomeromycetes</taxon>
        <taxon>Glomerales</taxon>
        <taxon>Glomeraceae</taxon>
        <taxon>Rhizophagus</taxon>
    </lineage>
</organism>